<reference evidence="6 7" key="1">
    <citation type="submission" date="2014-03" db="EMBL/GenBank/DDBJ databases">
        <title>Draft genome of the hookworm Oesophagostomum dentatum.</title>
        <authorList>
            <person name="Mitreva M."/>
        </authorList>
    </citation>
    <scope>NUCLEOTIDE SEQUENCE [LARGE SCALE GENOMIC DNA]</scope>
    <source>
        <strain evidence="6 7">OD-Hann</strain>
    </source>
</reference>
<gene>
    <name evidence="6" type="ORF">OESDEN_11605</name>
</gene>
<evidence type="ECO:0000256" key="1">
    <source>
        <dbReference type="ARBA" id="ARBA00011079"/>
    </source>
</evidence>
<organism evidence="6 7">
    <name type="scientific">Oesophagostomum dentatum</name>
    <name type="common">Nodular worm</name>
    <dbReference type="NCBI Taxonomy" id="61180"/>
    <lineage>
        <taxon>Eukaryota</taxon>
        <taxon>Metazoa</taxon>
        <taxon>Ecdysozoa</taxon>
        <taxon>Nematoda</taxon>
        <taxon>Chromadorea</taxon>
        <taxon>Rhabditida</taxon>
        <taxon>Rhabditina</taxon>
        <taxon>Rhabditomorpha</taxon>
        <taxon>Strongyloidea</taxon>
        <taxon>Strongylidae</taxon>
        <taxon>Oesophagostomum</taxon>
    </lineage>
</organism>
<dbReference type="EMBL" id="KN555576">
    <property type="protein sequence ID" value="KHJ88599.1"/>
    <property type="molecule type" value="Genomic_DNA"/>
</dbReference>
<keyword evidence="2" id="KW-0645">Protease</keyword>
<dbReference type="GO" id="GO:0008239">
    <property type="term" value="F:dipeptidyl-peptidase activity"/>
    <property type="evidence" value="ECO:0007669"/>
    <property type="project" value="TreeGrafter"/>
</dbReference>
<accession>A0A0B1SUI0</accession>
<evidence type="ECO:0000256" key="2">
    <source>
        <dbReference type="ARBA" id="ARBA00022670"/>
    </source>
</evidence>
<evidence type="ECO:0000256" key="5">
    <source>
        <dbReference type="ARBA" id="ARBA00023180"/>
    </source>
</evidence>
<sequence length="346" mass="39710">MFGFVNGAEYLQRLQLEKKTGKSFEVAQNEKIGIYHITQYLDHFDSSSNKTWKQRYFYNEEYRSAGSDVVFLMIGGEDPGGFGWVVNPEFPFLIWAKKFGAIALVLEHRFYGESRPTPDQSVENLKYLNSRQAIADVAHFIRTMNAEYGLKNPLWITFGGSYAGSLALWARQAYPDLIAGAVDSSAPLNAVVDYWGYLEVVENVLRSYNETCAENVRKGFQTISYLMLSEDGRAKLSTVLKLDPPFSELNLTYNDMQYFYSEMFSKFKIAIQHNRINAGKYAYDYGVPEVCSIMMDKGEPLRNVQKVIEYMSGLWTKYENTSNSYDEMIDYLKIEQFDSALGFDCE</sequence>
<dbReference type="Pfam" id="PF05577">
    <property type="entry name" value="Peptidase_S28"/>
    <property type="match status" value="1"/>
</dbReference>
<dbReference type="Gene3D" id="3.40.50.1820">
    <property type="entry name" value="alpha/beta hydrolase"/>
    <property type="match status" value="1"/>
</dbReference>
<comment type="similarity">
    <text evidence="1">Belongs to the peptidase S28 family.</text>
</comment>
<dbReference type="GO" id="GO:0006508">
    <property type="term" value="P:proteolysis"/>
    <property type="evidence" value="ECO:0007669"/>
    <property type="project" value="UniProtKB-KW"/>
</dbReference>
<protein>
    <submittedName>
        <fullName evidence="6">Serine carboxypeptidase S28</fullName>
    </submittedName>
</protein>
<evidence type="ECO:0000256" key="4">
    <source>
        <dbReference type="ARBA" id="ARBA00022801"/>
    </source>
</evidence>
<dbReference type="AlphaFoldDB" id="A0A0B1SUI0"/>
<dbReference type="InterPro" id="IPR042269">
    <property type="entry name" value="Ser_carbopepase_S28_SKS"/>
</dbReference>
<dbReference type="FunFam" id="1.20.120.980:FF:000003">
    <property type="entry name" value="Serine protease 16"/>
    <property type="match status" value="1"/>
</dbReference>
<keyword evidence="7" id="KW-1185">Reference proteome</keyword>
<name>A0A0B1SUI0_OESDE</name>
<dbReference type="SUPFAM" id="SSF53474">
    <property type="entry name" value="alpha/beta-Hydrolases"/>
    <property type="match status" value="1"/>
</dbReference>
<dbReference type="PANTHER" id="PTHR11010">
    <property type="entry name" value="PROTEASE S28 PRO-X CARBOXYPEPTIDASE-RELATED"/>
    <property type="match status" value="1"/>
</dbReference>
<dbReference type="InterPro" id="IPR008758">
    <property type="entry name" value="Peptidase_S28"/>
</dbReference>
<dbReference type="OrthoDB" id="1735038at2759"/>
<dbReference type="Proteomes" id="UP000053660">
    <property type="component" value="Unassembled WGS sequence"/>
</dbReference>
<dbReference type="PANTHER" id="PTHR11010:SF117">
    <property type="entry name" value="SERINE PROTEASE 16"/>
    <property type="match status" value="1"/>
</dbReference>
<keyword evidence="6" id="KW-0121">Carboxypeptidase</keyword>
<dbReference type="InterPro" id="IPR029058">
    <property type="entry name" value="AB_hydrolase_fold"/>
</dbReference>
<evidence type="ECO:0000313" key="7">
    <source>
        <dbReference type="Proteomes" id="UP000053660"/>
    </source>
</evidence>
<dbReference type="GO" id="GO:0004180">
    <property type="term" value="F:carboxypeptidase activity"/>
    <property type="evidence" value="ECO:0007669"/>
    <property type="project" value="UniProtKB-KW"/>
</dbReference>
<keyword evidence="4" id="KW-0378">Hydrolase</keyword>
<evidence type="ECO:0000256" key="3">
    <source>
        <dbReference type="ARBA" id="ARBA00022729"/>
    </source>
</evidence>
<dbReference type="Gene3D" id="1.20.120.980">
    <property type="entry name" value="Serine carboxypeptidase S28, SKS domain"/>
    <property type="match status" value="1"/>
</dbReference>
<keyword evidence="5" id="KW-0325">Glycoprotein</keyword>
<proteinExistence type="inferred from homology"/>
<keyword evidence="3" id="KW-0732">Signal</keyword>
<dbReference type="GO" id="GO:0070008">
    <property type="term" value="F:serine-type exopeptidase activity"/>
    <property type="evidence" value="ECO:0007669"/>
    <property type="project" value="InterPro"/>
</dbReference>
<evidence type="ECO:0000313" key="6">
    <source>
        <dbReference type="EMBL" id="KHJ88599.1"/>
    </source>
</evidence>